<accession>A0A3R7H719</accession>
<feature type="region of interest" description="Disordered" evidence="1">
    <location>
        <begin position="29"/>
        <end position="69"/>
    </location>
</feature>
<keyword evidence="3" id="KW-1185">Reference proteome</keyword>
<organism evidence="2 3">
    <name type="scientific">Streptomyces xinghaiensis</name>
    <dbReference type="NCBI Taxonomy" id="1038928"/>
    <lineage>
        <taxon>Bacteria</taxon>
        <taxon>Bacillati</taxon>
        <taxon>Actinomycetota</taxon>
        <taxon>Actinomycetes</taxon>
        <taxon>Kitasatosporales</taxon>
        <taxon>Streptomycetaceae</taxon>
        <taxon>Streptomyces</taxon>
    </lineage>
</organism>
<protein>
    <submittedName>
        <fullName evidence="2">Uncharacterized protein</fullName>
    </submittedName>
</protein>
<evidence type="ECO:0000313" key="2">
    <source>
        <dbReference type="EMBL" id="RKM91073.1"/>
    </source>
</evidence>
<feature type="compositionally biased region" description="Basic residues" evidence="1">
    <location>
        <begin position="44"/>
        <end position="69"/>
    </location>
</feature>
<gene>
    <name evidence="2" type="ORF">SFRA_030260</name>
</gene>
<dbReference type="AlphaFoldDB" id="A0A3R7H719"/>
<dbReference type="EMBL" id="JNAD02000019">
    <property type="protein sequence ID" value="RKM91073.1"/>
    <property type="molecule type" value="Genomic_DNA"/>
</dbReference>
<evidence type="ECO:0000256" key="1">
    <source>
        <dbReference type="SAM" id="MobiDB-lite"/>
    </source>
</evidence>
<reference evidence="2 3" key="1">
    <citation type="journal article" date="2014" name="Genome Announc.">
        <title>Draft Genome Sequence of Streptomyces fradiae ATCC 19609, a Strain Highly Sensitive to Antibiotics.</title>
        <authorList>
            <person name="Bekker O.B."/>
            <person name="Klimina K.M."/>
            <person name="Vatlin A.A."/>
            <person name="Zakharevich N.V."/>
            <person name="Kasianov A.S."/>
            <person name="Danilenko V.N."/>
        </authorList>
    </citation>
    <scope>NUCLEOTIDE SEQUENCE [LARGE SCALE GENOMIC DNA]</scope>
    <source>
        <strain evidence="2 3">ATCC 19609</strain>
    </source>
</reference>
<name>A0A3R7H719_9ACTN</name>
<sequence>MAVFAVLIPMAMLGLVLALGRYEEVMFMREEDTSDHDREPTAARGRHRRTVGRRPRQAGRRATVRPGTR</sequence>
<dbReference type="Proteomes" id="UP000028058">
    <property type="component" value="Unassembled WGS sequence"/>
</dbReference>
<evidence type="ECO:0000313" key="3">
    <source>
        <dbReference type="Proteomes" id="UP000028058"/>
    </source>
</evidence>
<proteinExistence type="predicted"/>
<comment type="caution">
    <text evidence="2">The sequence shown here is derived from an EMBL/GenBank/DDBJ whole genome shotgun (WGS) entry which is preliminary data.</text>
</comment>
<feature type="compositionally biased region" description="Basic and acidic residues" evidence="1">
    <location>
        <begin position="29"/>
        <end position="41"/>
    </location>
</feature>